<dbReference type="PROSITE" id="PS51029">
    <property type="entry name" value="MADF"/>
    <property type="match status" value="3"/>
</dbReference>
<feature type="domain" description="MADF" evidence="3">
    <location>
        <begin position="212"/>
        <end position="306"/>
    </location>
</feature>
<accession>A0A8W7P851</accession>
<feature type="domain" description="MADF" evidence="3">
    <location>
        <begin position="340"/>
        <end position="433"/>
    </location>
</feature>
<name>A0A8W7P851_ANOCL</name>
<dbReference type="GO" id="GO:0005667">
    <property type="term" value="C:transcription regulator complex"/>
    <property type="evidence" value="ECO:0007669"/>
    <property type="project" value="TreeGrafter"/>
</dbReference>
<dbReference type="SMART" id="SM00595">
    <property type="entry name" value="MADF"/>
    <property type="match status" value="3"/>
</dbReference>
<feature type="coiled-coil region" evidence="1">
    <location>
        <begin position="568"/>
        <end position="595"/>
    </location>
</feature>
<evidence type="ECO:0000313" key="4">
    <source>
        <dbReference type="EnsemblMetazoa" id="ACOM026601-PA.1"/>
    </source>
</evidence>
<evidence type="ECO:0000259" key="3">
    <source>
        <dbReference type="PROSITE" id="PS51029"/>
    </source>
</evidence>
<dbReference type="AlphaFoldDB" id="A0A8W7P851"/>
<feature type="region of interest" description="Disordered" evidence="2">
    <location>
        <begin position="438"/>
        <end position="465"/>
    </location>
</feature>
<feature type="compositionally biased region" description="Polar residues" evidence="2">
    <location>
        <begin position="527"/>
        <end position="536"/>
    </location>
</feature>
<dbReference type="GO" id="GO:0005634">
    <property type="term" value="C:nucleus"/>
    <property type="evidence" value="ECO:0007669"/>
    <property type="project" value="TreeGrafter"/>
</dbReference>
<dbReference type="VEuPathDB" id="VectorBase:ACON2_038420"/>
<reference evidence="4" key="1">
    <citation type="submission" date="2022-08" db="UniProtKB">
        <authorList>
            <consortium name="EnsemblMetazoa"/>
        </authorList>
    </citation>
    <scope>IDENTIFICATION</scope>
</reference>
<evidence type="ECO:0000256" key="1">
    <source>
        <dbReference type="SAM" id="Coils"/>
    </source>
</evidence>
<dbReference type="EnsemblMetazoa" id="ACOM026601-RA">
    <property type="protein sequence ID" value="ACOM026601-PA.1"/>
    <property type="gene ID" value="ACOM026601"/>
</dbReference>
<proteinExistence type="predicted"/>
<dbReference type="Pfam" id="PF10545">
    <property type="entry name" value="MADF_DNA_bdg"/>
    <property type="match status" value="3"/>
</dbReference>
<dbReference type="Proteomes" id="UP000075882">
    <property type="component" value="Unassembled WGS sequence"/>
</dbReference>
<sequence length="595" mass="69171">MRMLTDHNMYEEEYDEAAEMLVVYDPEPEVDSNSPILQQKTLLDEHSVSMNRLFAVHFWDRLLTPFFRQYFFSAERTLELIAIVESEPLLWDKTQLDYKNVKMTENAWRMVASKIELDVEVCKEKWTCLRAQFRKLKRRMIQSSQNGTGTDEIYQPSWYAYEAMAFLNEAVECEGDTNTVDGNNTQYCTANTKPKPSLDEYAHSLSRENTLELVSIIEGLPVLWNRANRDNKYTKKADDAWKEVARKMSVDVDVCKEKWAAMRAQFRRIRGKVLQSTSKEGSGSDQIYRPSWYAYEAMTFLNRAMDYGKASNMTYGNIPERTEATFVENNYFLSNENTLEFIAVVESHPLLWNKAHPDYGNVKRLEDTWQLVADEMDLDVEDCKDKWNSLRAQFRRLRRKILQSSEDATGSDQIYQPSWYAYDAMTFLTDVIQHGKAKKRRLSSPRPKPEPQSNSNAPRTATVRKSDDGFFLDSLEILNADDDEGQEQLSSIDGSPYPSDDEEEEYLEEQEQLLAGEDYVERLEQTCNGAENPPQSTEEDAEVSSRQPCDSERQRIAPFIEILSQRLLRKEKAQLEEIENELLKVLNKYPNARID</sequence>
<evidence type="ECO:0000256" key="2">
    <source>
        <dbReference type="SAM" id="MobiDB-lite"/>
    </source>
</evidence>
<feature type="region of interest" description="Disordered" evidence="2">
    <location>
        <begin position="481"/>
        <end position="504"/>
    </location>
</feature>
<dbReference type="InterPro" id="IPR006578">
    <property type="entry name" value="MADF-dom"/>
</dbReference>
<dbReference type="PANTHER" id="PTHR12243:SF69">
    <property type="entry name" value="SI:CH73-59F11.3"/>
    <property type="match status" value="1"/>
</dbReference>
<feature type="domain" description="MADF" evidence="3">
    <location>
        <begin position="79"/>
        <end position="172"/>
    </location>
</feature>
<feature type="region of interest" description="Disordered" evidence="2">
    <location>
        <begin position="527"/>
        <end position="551"/>
    </location>
</feature>
<dbReference type="PANTHER" id="PTHR12243">
    <property type="entry name" value="MADF DOMAIN TRANSCRIPTION FACTOR"/>
    <property type="match status" value="1"/>
</dbReference>
<protein>
    <recommendedName>
        <fullName evidence="3">MADF domain-containing protein</fullName>
    </recommendedName>
</protein>
<dbReference type="InterPro" id="IPR039353">
    <property type="entry name" value="TF_Adf1"/>
</dbReference>
<dbReference type="GO" id="GO:0006357">
    <property type="term" value="P:regulation of transcription by RNA polymerase II"/>
    <property type="evidence" value="ECO:0007669"/>
    <property type="project" value="TreeGrafter"/>
</dbReference>
<organism evidence="4">
    <name type="scientific">Anopheles coluzzii</name>
    <name type="common">African malaria mosquito</name>
    <dbReference type="NCBI Taxonomy" id="1518534"/>
    <lineage>
        <taxon>Eukaryota</taxon>
        <taxon>Metazoa</taxon>
        <taxon>Ecdysozoa</taxon>
        <taxon>Arthropoda</taxon>
        <taxon>Hexapoda</taxon>
        <taxon>Insecta</taxon>
        <taxon>Pterygota</taxon>
        <taxon>Neoptera</taxon>
        <taxon>Endopterygota</taxon>
        <taxon>Diptera</taxon>
        <taxon>Nematocera</taxon>
        <taxon>Culicoidea</taxon>
        <taxon>Culicidae</taxon>
        <taxon>Anophelinae</taxon>
        <taxon>Anopheles</taxon>
    </lineage>
</organism>
<keyword evidence="1" id="KW-0175">Coiled coil</keyword>